<dbReference type="Gene3D" id="2.40.160.50">
    <property type="entry name" value="membrane protein fhac: a member of the omp85/tpsb transporter family"/>
    <property type="match status" value="1"/>
</dbReference>
<keyword evidence="2" id="KW-0472">Membrane</keyword>
<feature type="domain" description="Bacterial surface antigen (D15)" evidence="3">
    <location>
        <begin position="94"/>
        <end position="396"/>
    </location>
</feature>
<sequence length="396" mass="44625">MNVCAHSQTTFNSSAAVRSVYKGVDSSLERDLVDVTHKLFHKKHTEDSSNIRPEHKYNLAIVPAVGYTLQTGFAGIISANVGYFNNGSNKISSITTSVTYSQYQQTIVPLVIDIWTKNDKFNIVSDNRFIDYPSSIYGLGGRTDPNKGHTIDFIGLKLHESVLMTVGKNIYAGIGYYYDQFWNIRALNPATRRINTIITNELGHYEIASGPVLKFLYDNRENQINPSQGLYANFVWRNSMEWMGGNPNYQSLLVDVRKYLPFPHKYSKNTLALWSYNWLTVAGTPPYLLLPSTGWDDQYNTGRGYIQGRFRGKNMVYLEGEYRYRITRNGLIGGVVFANVENFSGDLSQQYNTLLPGYGLGIRVKLNKHSGTNLCVDYGFGKNGSGGFYVNIGEVF</sequence>
<protein>
    <submittedName>
        <fullName evidence="4">Surface antigen-like protein</fullName>
    </submittedName>
</protein>
<dbReference type="AlphaFoldDB" id="A0A2W7SCQ8"/>
<name>A0A2W7SCQ8_9BACT</name>
<dbReference type="GO" id="GO:0019867">
    <property type="term" value="C:outer membrane"/>
    <property type="evidence" value="ECO:0007669"/>
    <property type="project" value="InterPro"/>
</dbReference>
<organism evidence="4 5">
    <name type="scientific">Hydrotalea sandarakina</name>
    <dbReference type="NCBI Taxonomy" id="1004304"/>
    <lineage>
        <taxon>Bacteria</taxon>
        <taxon>Pseudomonadati</taxon>
        <taxon>Bacteroidota</taxon>
        <taxon>Chitinophagia</taxon>
        <taxon>Chitinophagales</taxon>
        <taxon>Chitinophagaceae</taxon>
        <taxon>Hydrotalea</taxon>
    </lineage>
</organism>
<evidence type="ECO:0000259" key="3">
    <source>
        <dbReference type="Pfam" id="PF01103"/>
    </source>
</evidence>
<accession>A0A2W7SCQ8</accession>
<dbReference type="Proteomes" id="UP000249720">
    <property type="component" value="Unassembled WGS sequence"/>
</dbReference>
<evidence type="ECO:0000313" key="4">
    <source>
        <dbReference type="EMBL" id="PZX64747.1"/>
    </source>
</evidence>
<dbReference type="EMBL" id="QKZV01000002">
    <property type="protein sequence ID" value="PZX64747.1"/>
    <property type="molecule type" value="Genomic_DNA"/>
</dbReference>
<dbReference type="InterPro" id="IPR000184">
    <property type="entry name" value="Bac_surfAg_D15"/>
</dbReference>
<evidence type="ECO:0000256" key="2">
    <source>
        <dbReference type="ARBA" id="ARBA00023136"/>
    </source>
</evidence>
<gene>
    <name evidence="4" type="ORF">LX80_00948</name>
</gene>
<evidence type="ECO:0000256" key="1">
    <source>
        <dbReference type="ARBA" id="ARBA00004370"/>
    </source>
</evidence>
<comment type="subcellular location">
    <subcellularLocation>
        <location evidence="1">Membrane</location>
    </subcellularLocation>
</comment>
<evidence type="ECO:0000313" key="5">
    <source>
        <dbReference type="Proteomes" id="UP000249720"/>
    </source>
</evidence>
<keyword evidence="5" id="KW-1185">Reference proteome</keyword>
<proteinExistence type="predicted"/>
<dbReference type="Pfam" id="PF01103">
    <property type="entry name" value="Omp85"/>
    <property type="match status" value="1"/>
</dbReference>
<reference evidence="4 5" key="1">
    <citation type="submission" date="2018-06" db="EMBL/GenBank/DDBJ databases">
        <title>Genomic Encyclopedia of Archaeal and Bacterial Type Strains, Phase II (KMG-II): from individual species to whole genera.</title>
        <authorList>
            <person name="Goeker M."/>
        </authorList>
    </citation>
    <scope>NUCLEOTIDE SEQUENCE [LARGE SCALE GENOMIC DNA]</scope>
    <source>
        <strain evidence="4 5">DSM 23241</strain>
    </source>
</reference>
<comment type="caution">
    <text evidence="4">The sequence shown here is derived from an EMBL/GenBank/DDBJ whole genome shotgun (WGS) entry which is preliminary data.</text>
</comment>